<accession>N9RP12</accession>
<dbReference type="Proteomes" id="UP000652691">
    <property type="component" value="Unassembled WGS sequence"/>
</dbReference>
<reference evidence="1 3" key="1">
    <citation type="submission" date="2013-02" db="EMBL/GenBank/DDBJ databases">
        <title>The Genome Sequence of Acinetobacter sp. NIPH 3623.</title>
        <authorList>
            <consortium name="The Broad Institute Genome Sequencing Platform"/>
            <consortium name="The Broad Institute Genome Sequencing Center for Infectious Disease"/>
            <person name="Cerqueira G."/>
            <person name="Feldgarden M."/>
            <person name="Courvalin P."/>
            <person name="Perichon B."/>
            <person name="Grillot-Courvalin C."/>
            <person name="Clermont D."/>
            <person name="Rocha E."/>
            <person name="Yoon E.-J."/>
            <person name="Nemec A."/>
            <person name="Walker B."/>
            <person name="Young S.K."/>
            <person name="Zeng Q."/>
            <person name="Gargeya S."/>
            <person name="Fitzgerald M."/>
            <person name="Haas B."/>
            <person name="Abouelleil A."/>
            <person name="Alvarado L."/>
            <person name="Arachchi H.M."/>
            <person name="Berlin A.M."/>
            <person name="Chapman S.B."/>
            <person name="Dewar J."/>
            <person name="Goldberg J."/>
            <person name="Griggs A."/>
            <person name="Gujja S."/>
            <person name="Hansen M."/>
            <person name="Howarth C."/>
            <person name="Imamovic A."/>
            <person name="Larimer J."/>
            <person name="McCowan C."/>
            <person name="Murphy C."/>
            <person name="Neiman D."/>
            <person name="Pearson M."/>
            <person name="Priest M."/>
            <person name="Roberts A."/>
            <person name="Saif S."/>
            <person name="Shea T."/>
            <person name="Sisk P."/>
            <person name="Sykes S."/>
            <person name="Wortman J."/>
            <person name="Nusbaum C."/>
            <person name="Birren B."/>
        </authorList>
    </citation>
    <scope>NUCLEOTIDE SEQUENCE [LARGE SCALE GENOMIC DNA]</scope>
    <source>
        <strain evidence="1 3">NIPH 3623</strain>
    </source>
</reference>
<evidence type="ECO:0008006" key="5">
    <source>
        <dbReference type="Google" id="ProtNLM"/>
    </source>
</evidence>
<dbReference type="Proteomes" id="UP000013200">
    <property type="component" value="Unassembled WGS sequence"/>
</dbReference>
<protein>
    <recommendedName>
        <fullName evidence="5">Glycosyltransferase 52 family protein</fullName>
    </recommendedName>
</protein>
<dbReference type="PATRIC" id="fig|1217698.3.peg.402"/>
<dbReference type="EMBL" id="APSA01000001">
    <property type="protein sequence ID" value="ENX40932.1"/>
    <property type="molecule type" value="Genomic_DNA"/>
</dbReference>
<dbReference type="STRING" id="1217698.F888_00419"/>
<evidence type="ECO:0000313" key="3">
    <source>
        <dbReference type="Proteomes" id="UP000013200"/>
    </source>
</evidence>
<organism evidence="1 3">
    <name type="scientific">Acinetobacter courvalinii</name>
    <dbReference type="NCBI Taxonomy" id="280147"/>
    <lineage>
        <taxon>Bacteria</taxon>
        <taxon>Pseudomonadati</taxon>
        <taxon>Pseudomonadota</taxon>
        <taxon>Gammaproteobacteria</taxon>
        <taxon>Moraxellales</taxon>
        <taxon>Moraxellaceae</taxon>
        <taxon>Acinetobacter</taxon>
    </lineage>
</organism>
<dbReference type="EMBL" id="BMDA01000006">
    <property type="protein sequence ID" value="GGH43658.1"/>
    <property type="molecule type" value="Genomic_DNA"/>
</dbReference>
<keyword evidence="3" id="KW-1185">Reference proteome</keyword>
<sequence length="296" mass="34756">MNLYIVESPLQLLCAYEAIHVNRNAPYQLLIRQTGRGLNDKHLINCANKLGLNYKIFVLHTESIYVGLLRNLFLLSSLYFKYYEKVYFGSFYSSALNFISYFIRRRELIYLDDGAATLRAQLEMSMKEKKVCNWFTFFNIEPLRGQNVIKHNFEKIKEKNKKYINKGKYFIGQPVSAMKGFSLEDYMRCVREIASRCESNEFLYYIPHRVENLDLINNIPNIKVVKPTVPIEIYFLENKGSIPKEIYSCYSTALITLPVLFLGIKATAVKNKYMIKNEIDFMYAYFLRNNISVVEL</sequence>
<dbReference type="AlphaFoldDB" id="N9RP12"/>
<reference evidence="2 4" key="2">
    <citation type="journal article" date="2014" name="Int. J. Syst. Evol. Microbiol.">
        <title>Complete genome sequence of Corynebacterium casei LMG S-19264T (=DSM 44701T), isolated from a smear-ripened cheese.</title>
        <authorList>
            <consortium name="US DOE Joint Genome Institute (JGI-PGF)"/>
            <person name="Walter F."/>
            <person name="Albersmeier A."/>
            <person name="Kalinowski J."/>
            <person name="Ruckert C."/>
        </authorList>
    </citation>
    <scope>NUCLEOTIDE SEQUENCE [LARGE SCALE GENOMIC DNA]</scope>
    <source>
        <strain evidence="2 4">CCM 8635</strain>
    </source>
</reference>
<evidence type="ECO:0000313" key="4">
    <source>
        <dbReference type="Proteomes" id="UP000652691"/>
    </source>
</evidence>
<proteinExistence type="predicted"/>
<comment type="caution">
    <text evidence="1">The sequence shown here is derived from an EMBL/GenBank/DDBJ whole genome shotgun (WGS) entry which is preliminary data.</text>
</comment>
<dbReference type="RefSeq" id="WP_005281395.1">
    <property type="nucleotide sequence ID" value="NZ_BMDA01000006.1"/>
</dbReference>
<evidence type="ECO:0000313" key="1">
    <source>
        <dbReference type="EMBL" id="ENX40932.1"/>
    </source>
</evidence>
<reference evidence="2" key="3">
    <citation type="submission" date="2024-03" db="EMBL/GenBank/DDBJ databases">
        <authorList>
            <person name="Sun Q."/>
            <person name="Sedlacek I."/>
        </authorList>
    </citation>
    <scope>NUCLEOTIDE SEQUENCE</scope>
    <source>
        <strain evidence="2">CCM 8635</strain>
    </source>
</reference>
<gene>
    <name evidence="1" type="ORF">F888_00419</name>
    <name evidence="2" type="ORF">GCM10007354_32250</name>
</gene>
<name>N9RP12_9GAMM</name>
<dbReference type="GeneID" id="80105830"/>
<dbReference type="HOGENOM" id="CLU_069790_0_0_6"/>
<evidence type="ECO:0000313" key="2">
    <source>
        <dbReference type="EMBL" id="GGH43658.1"/>
    </source>
</evidence>